<evidence type="ECO:0000313" key="2">
    <source>
        <dbReference type="EMBL" id="TMQ65942.1"/>
    </source>
</evidence>
<proteinExistence type="predicted"/>
<dbReference type="InterPro" id="IPR034660">
    <property type="entry name" value="DinB/YfiT-like"/>
</dbReference>
<gene>
    <name evidence="2" type="ORF">E6K79_03490</name>
</gene>
<dbReference type="SUPFAM" id="SSF109854">
    <property type="entry name" value="DinB/YfiT-like putative metalloenzymes"/>
    <property type="match status" value="1"/>
</dbReference>
<protein>
    <submittedName>
        <fullName evidence="2">DinB family protein</fullName>
    </submittedName>
</protein>
<reference evidence="2 3" key="1">
    <citation type="journal article" date="2019" name="Nat. Microbiol.">
        <title>Mediterranean grassland soil C-N compound turnover is dependent on rainfall and depth, and is mediated by genomically divergent microorganisms.</title>
        <authorList>
            <person name="Diamond S."/>
            <person name="Andeer P.F."/>
            <person name="Li Z."/>
            <person name="Crits-Christoph A."/>
            <person name="Burstein D."/>
            <person name="Anantharaman K."/>
            <person name="Lane K.R."/>
            <person name="Thomas B.C."/>
            <person name="Pan C."/>
            <person name="Northen T.R."/>
            <person name="Banfield J.F."/>
        </authorList>
    </citation>
    <scope>NUCLEOTIDE SEQUENCE [LARGE SCALE GENOMIC DNA]</scope>
    <source>
        <strain evidence="2">WS_9</strain>
    </source>
</reference>
<dbReference type="EMBL" id="VBOZ01000010">
    <property type="protein sequence ID" value="TMQ65942.1"/>
    <property type="molecule type" value="Genomic_DNA"/>
</dbReference>
<dbReference type="Pfam" id="PF12867">
    <property type="entry name" value="DinB_2"/>
    <property type="match status" value="1"/>
</dbReference>
<feature type="domain" description="DinB-like" evidence="1">
    <location>
        <begin position="27"/>
        <end position="163"/>
    </location>
</feature>
<evidence type="ECO:0000259" key="1">
    <source>
        <dbReference type="Pfam" id="PF12867"/>
    </source>
</evidence>
<comment type="caution">
    <text evidence="2">The sequence shown here is derived from an EMBL/GenBank/DDBJ whole genome shotgun (WGS) entry which is preliminary data.</text>
</comment>
<evidence type="ECO:0000313" key="3">
    <source>
        <dbReference type="Proteomes" id="UP000317691"/>
    </source>
</evidence>
<dbReference type="InterPro" id="IPR024775">
    <property type="entry name" value="DinB-like"/>
</dbReference>
<dbReference type="Gene3D" id="1.20.120.450">
    <property type="entry name" value="dinb family like domain"/>
    <property type="match status" value="1"/>
</dbReference>
<dbReference type="Proteomes" id="UP000317691">
    <property type="component" value="Unassembled WGS sequence"/>
</dbReference>
<name>A0A538TQP3_UNCEI</name>
<organism evidence="2 3">
    <name type="scientific">Eiseniibacteriota bacterium</name>
    <dbReference type="NCBI Taxonomy" id="2212470"/>
    <lineage>
        <taxon>Bacteria</taxon>
        <taxon>Candidatus Eiseniibacteriota</taxon>
    </lineage>
</organism>
<accession>A0A538TQP3</accession>
<sequence length="175" mass="20456">MNVARWVDRKFEFTMPVSLFPVVVERLRGAAARMEDKVRNVPGEILTRRDGDRWSAQEHAGHLLDLDELHAGRLEDFRAGAKILRAWDVTNRKTYDANYNARPIGEIVRAFREERGAFVRRLEDWKDEEIARTAIHPRLQQPMRVIDMAFFVAEHDDHHLAVMSELLRRFGAPRT</sequence>
<dbReference type="AlphaFoldDB" id="A0A538TQP3"/>